<evidence type="ECO:0000256" key="1">
    <source>
        <dbReference type="SAM" id="MobiDB-lite"/>
    </source>
</evidence>
<dbReference type="Proteomes" id="UP000016933">
    <property type="component" value="Unassembled WGS sequence"/>
</dbReference>
<reference evidence="3" key="1">
    <citation type="journal article" date="2012" name="PLoS Genet.">
        <title>The genomes of the fungal plant pathogens Cladosporium fulvum and Dothistroma septosporum reveal adaptation to different hosts and lifestyles but also signatures of common ancestry.</title>
        <authorList>
            <person name="de Wit P.J.G.M."/>
            <person name="van der Burgt A."/>
            <person name="Oekmen B."/>
            <person name="Stergiopoulos I."/>
            <person name="Abd-Elsalam K.A."/>
            <person name="Aerts A.L."/>
            <person name="Bahkali A.H."/>
            <person name="Beenen H.G."/>
            <person name="Chettri P."/>
            <person name="Cox M.P."/>
            <person name="Datema E."/>
            <person name="de Vries R.P."/>
            <person name="Dhillon B."/>
            <person name="Ganley A.R."/>
            <person name="Griffiths S.A."/>
            <person name="Guo Y."/>
            <person name="Hamelin R.C."/>
            <person name="Henrissat B."/>
            <person name="Kabir M.S."/>
            <person name="Jashni M.K."/>
            <person name="Kema G."/>
            <person name="Klaubauf S."/>
            <person name="Lapidus A."/>
            <person name="Levasseur A."/>
            <person name="Lindquist E."/>
            <person name="Mehrabi R."/>
            <person name="Ohm R.A."/>
            <person name="Owen T.J."/>
            <person name="Salamov A."/>
            <person name="Schwelm A."/>
            <person name="Schijlen E."/>
            <person name="Sun H."/>
            <person name="van den Burg H.A."/>
            <person name="van Ham R.C.H.J."/>
            <person name="Zhang S."/>
            <person name="Goodwin S.B."/>
            <person name="Grigoriev I.V."/>
            <person name="Collemare J."/>
            <person name="Bradshaw R.E."/>
        </authorList>
    </citation>
    <scope>NUCLEOTIDE SEQUENCE [LARGE SCALE GENOMIC DNA]</scope>
    <source>
        <strain evidence="3">NZE10 / CBS 128990</strain>
    </source>
</reference>
<gene>
    <name evidence="2" type="ORF">DOTSEDRAFT_30653</name>
</gene>
<dbReference type="EMBL" id="KB446535">
    <property type="protein sequence ID" value="EME49408.1"/>
    <property type="molecule type" value="Genomic_DNA"/>
</dbReference>
<reference evidence="2 3" key="2">
    <citation type="journal article" date="2012" name="PLoS Pathog.">
        <title>Diverse lifestyles and strategies of plant pathogenesis encoded in the genomes of eighteen Dothideomycetes fungi.</title>
        <authorList>
            <person name="Ohm R.A."/>
            <person name="Feau N."/>
            <person name="Henrissat B."/>
            <person name="Schoch C.L."/>
            <person name="Horwitz B.A."/>
            <person name="Barry K.W."/>
            <person name="Condon B.J."/>
            <person name="Copeland A.C."/>
            <person name="Dhillon B."/>
            <person name="Glaser F."/>
            <person name="Hesse C.N."/>
            <person name="Kosti I."/>
            <person name="LaButti K."/>
            <person name="Lindquist E.A."/>
            <person name="Lucas S."/>
            <person name="Salamov A.A."/>
            <person name="Bradshaw R.E."/>
            <person name="Ciuffetti L."/>
            <person name="Hamelin R.C."/>
            <person name="Kema G.H.J."/>
            <person name="Lawrence C."/>
            <person name="Scott J.A."/>
            <person name="Spatafora J.W."/>
            <person name="Turgeon B.G."/>
            <person name="de Wit P.J.G.M."/>
            <person name="Zhong S."/>
            <person name="Goodwin S.B."/>
            <person name="Grigoriev I.V."/>
        </authorList>
    </citation>
    <scope>NUCLEOTIDE SEQUENCE [LARGE SCALE GENOMIC DNA]</scope>
    <source>
        <strain evidence="3">NZE10 / CBS 128990</strain>
    </source>
</reference>
<evidence type="ECO:0000313" key="2">
    <source>
        <dbReference type="EMBL" id="EME49408.1"/>
    </source>
</evidence>
<sequence>MSLAIQDAFIEAAVAMTRSEERPLPLHCELEQEMEDLPCWMPDWGVRATLAARLGCAATYDAAAHLEGTLCVLCSDVLKTSATKFDVVLKLSLINEWYTFADDNSRAGTEKKSVSAGASSRYDRGRRATANNMGENSATPTRNAGCAHGHESPLLLIEHCQSAEAGEPGDEVLVVMNAPVPIFLQPYASGLDVKIIHHQALGHGYVHGVMGCEAACMHLTGNVYQVSRNAVVSSNGVDGARARGRSRSSRVVERVRFERIMKCRGSVELFSKCARVRSTNIDEKGEAKSQRVFKNSLPIRRPTRAYRSQRRRPLRRFVGDSYGLSAMGVSGRRWFDGGKNAISDESSLICVMPLHSVVTLACERDVWGGLGRCTGLRREEFGSEEFTYASARWRVLRPRVMQIQEQGVLSCKVVALATKCVYGRGNGRSAEHSRDVLRSHDQSKVFNLDTVPFQTGETGDRLTQETVLAQGCIFRIYSTRVAYMVRYSMLRRHTLGDNTLAMSRPKTSPDL</sequence>
<dbReference type="OrthoDB" id="3557394at2759"/>
<protein>
    <submittedName>
        <fullName evidence="2">Uncharacterized protein</fullName>
    </submittedName>
</protein>
<dbReference type="HOGENOM" id="CLU_533183_0_0_1"/>
<accession>N1Q2D4</accession>
<evidence type="ECO:0000313" key="3">
    <source>
        <dbReference type="Proteomes" id="UP000016933"/>
    </source>
</evidence>
<feature type="region of interest" description="Disordered" evidence="1">
    <location>
        <begin position="109"/>
        <end position="145"/>
    </location>
</feature>
<proteinExistence type="predicted"/>
<organism evidence="2 3">
    <name type="scientific">Dothistroma septosporum (strain NZE10 / CBS 128990)</name>
    <name type="common">Red band needle blight fungus</name>
    <name type="synonym">Mycosphaerella pini</name>
    <dbReference type="NCBI Taxonomy" id="675120"/>
    <lineage>
        <taxon>Eukaryota</taxon>
        <taxon>Fungi</taxon>
        <taxon>Dikarya</taxon>
        <taxon>Ascomycota</taxon>
        <taxon>Pezizomycotina</taxon>
        <taxon>Dothideomycetes</taxon>
        <taxon>Dothideomycetidae</taxon>
        <taxon>Mycosphaerellales</taxon>
        <taxon>Mycosphaerellaceae</taxon>
        <taxon>Dothistroma</taxon>
    </lineage>
</organism>
<name>N1Q2D4_DOTSN</name>
<feature type="compositionally biased region" description="Polar residues" evidence="1">
    <location>
        <begin position="129"/>
        <end position="142"/>
    </location>
</feature>
<keyword evidence="3" id="KW-1185">Reference proteome</keyword>
<dbReference type="AlphaFoldDB" id="N1Q2D4"/>